<reference evidence="6" key="1">
    <citation type="submission" date="2022-01" db="EMBL/GenBank/DDBJ databases">
        <title>Genome Sequence Resource for Two Populations of Ditylenchus destructor, the Migratory Endoparasitic Phytonematode.</title>
        <authorList>
            <person name="Zhang H."/>
            <person name="Lin R."/>
            <person name="Xie B."/>
        </authorList>
    </citation>
    <scope>NUCLEOTIDE SEQUENCE</scope>
    <source>
        <strain evidence="6">BazhouSP</strain>
    </source>
</reference>
<evidence type="ECO:0000256" key="4">
    <source>
        <dbReference type="SAM" id="MobiDB-lite"/>
    </source>
</evidence>
<keyword evidence="1" id="KW-0479">Metal-binding</keyword>
<dbReference type="Gene3D" id="2.20.25.240">
    <property type="match status" value="1"/>
</dbReference>
<dbReference type="InterPro" id="IPR007588">
    <property type="entry name" value="Znf_FLYWCH"/>
</dbReference>
<sequence length="293" mass="34177">MIRDRVVDFAALMEERSSSVSEDSSSQAEDEDSRDTVAPDAANVPDIHHGPVIQATQKLKTEKDKLKFVYESHEFWKYKDSKDGLKSFWRCANFQKSACQCRIHVEIATNQVIQKFGEHSGHGIDPVSIPAQLFRINVRQRAAVTVEWFEKYYIGAERRRGNRIVQLEPRFPPEMWSVYQRTLDGASRTNNYAEAANRRIQTELGVCHPTLGNFILSLKKVQHGRDQQYMQWISGRRPKDKRRKYKDADKRILKILQEYRRNERTVIELLRGIAQNIVIDDVVEIEDEIENEE</sequence>
<dbReference type="Pfam" id="PF04500">
    <property type="entry name" value="FLYWCH"/>
    <property type="match status" value="1"/>
</dbReference>
<accession>A0AAD4QXT9</accession>
<organism evidence="6 7">
    <name type="scientific">Ditylenchus destructor</name>
    <dbReference type="NCBI Taxonomy" id="166010"/>
    <lineage>
        <taxon>Eukaryota</taxon>
        <taxon>Metazoa</taxon>
        <taxon>Ecdysozoa</taxon>
        <taxon>Nematoda</taxon>
        <taxon>Chromadorea</taxon>
        <taxon>Rhabditida</taxon>
        <taxon>Tylenchina</taxon>
        <taxon>Tylenchomorpha</taxon>
        <taxon>Sphaerularioidea</taxon>
        <taxon>Anguinidae</taxon>
        <taxon>Anguininae</taxon>
        <taxon>Ditylenchus</taxon>
    </lineage>
</organism>
<evidence type="ECO:0000256" key="1">
    <source>
        <dbReference type="ARBA" id="ARBA00022723"/>
    </source>
</evidence>
<name>A0AAD4QXT9_9BILA</name>
<feature type="compositionally biased region" description="Low complexity" evidence="4">
    <location>
        <begin position="18"/>
        <end position="27"/>
    </location>
</feature>
<evidence type="ECO:0000313" key="6">
    <source>
        <dbReference type="EMBL" id="KAI1696930.1"/>
    </source>
</evidence>
<feature type="domain" description="FLYWCH-type" evidence="5">
    <location>
        <begin position="60"/>
        <end position="119"/>
    </location>
</feature>
<dbReference type="Proteomes" id="UP001201812">
    <property type="component" value="Unassembled WGS sequence"/>
</dbReference>
<evidence type="ECO:0000256" key="2">
    <source>
        <dbReference type="ARBA" id="ARBA00022771"/>
    </source>
</evidence>
<evidence type="ECO:0000256" key="3">
    <source>
        <dbReference type="ARBA" id="ARBA00022833"/>
    </source>
</evidence>
<keyword evidence="7" id="KW-1185">Reference proteome</keyword>
<keyword evidence="2" id="KW-0863">Zinc-finger</keyword>
<evidence type="ECO:0000313" key="7">
    <source>
        <dbReference type="Proteomes" id="UP001201812"/>
    </source>
</evidence>
<dbReference type="AlphaFoldDB" id="A0AAD4QXT9"/>
<protein>
    <submittedName>
        <fullName evidence="6">FLYWCH zinc finger domain-containing protein</fullName>
    </submittedName>
</protein>
<proteinExistence type="predicted"/>
<keyword evidence="3" id="KW-0862">Zinc</keyword>
<gene>
    <name evidence="6" type="ORF">DdX_18803</name>
</gene>
<comment type="caution">
    <text evidence="6">The sequence shown here is derived from an EMBL/GenBank/DDBJ whole genome shotgun (WGS) entry which is preliminary data.</text>
</comment>
<evidence type="ECO:0000259" key="5">
    <source>
        <dbReference type="Pfam" id="PF04500"/>
    </source>
</evidence>
<feature type="region of interest" description="Disordered" evidence="4">
    <location>
        <begin position="14"/>
        <end position="47"/>
    </location>
</feature>
<dbReference type="GO" id="GO:0008270">
    <property type="term" value="F:zinc ion binding"/>
    <property type="evidence" value="ECO:0007669"/>
    <property type="project" value="UniProtKB-KW"/>
</dbReference>
<dbReference type="EMBL" id="JAKKPZ010000298">
    <property type="protein sequence ID" value="KAI1696930.1"/>
    <property type="molecule type" value="Genomic_DNA"/>
</dbReference>